<sequence length="978" mass="112155">MKLKTCIQILCFCTFFLISCKKNNSPESIGIASIKEVLMNFKTYPFSDPSPVVDMNNIYPYFKFDGYTNNVIDQSWKMVVMENDYIKVFVCPEIGGKVWGAIEKSTGKEFLYYNDVVKFRNIAMRGPWTSGGLEFNFGDIGHAPSCSTPVDYKLIENSDGSVSCIVGAYDLPSRTRWNIDIKLPKNKAYLETKVSWFNTTNQFTSYYQWMNAAAKASGNLEFVYPGKNFIGHNGETGNWPIDNNRDISKYENNNFGGYKSYHVLNSYSNIFGGYWKDDDFGFGHYVDYDEKPGKKLWIWGLSDQGMIWEDLLTDTKGQYIEYQSGKLFNQASPGSTFSPFKHKEFQPYNSDVMTELWFPLKNTNGMVAASKYAVLNVESTTDSLTIYVSALEHLSETLEITQNRETTKFEINLKPLEVFKTKITINQKDDFNIQLGDNLLQYSSKQEDYLVNRPINHKTDFNWGSAYGIYTKALGLEKQRQYEEAAKEYHNCIEKDEGFIPAYSRLSLAYYRQMDYKNALKYSKEALSIDTYHPESNYAYGLVNKKLGNITDAKSGFSIASQSASLRSSSFVELAILFLKEYNYTKAIHYTSKAIDADTNNIIAHMIQAFASRQSKDEDSSITAINNIYKLDPLSDFARFEEALMNLNDLATFNTRITNELPFESYLELAAIYLQFNDTQAAISVLKESPQHPIVNLWLANLDKNNESNYLKSVFEASAEMVFPHRVETSEFLETTLKTNSHWKLKYYLGLIYWHKGLREKASTLFEQCQNEPDFAAFYLTKLKLVETTSLKERELLERALELNPNDWRTALALSNNHLINNETSKAIEIGEKFIKLFPENSHIGMNYTSALLQDKQYLNALKFLENFNILPFEGSTEGKKIYSLVCIKLALQAYNQKEYDKTIDYAEKAKFWPRNLGVGKPYDVDEQLENYIIAKANNKLGDTANTQKLKVDLLKNIKSNSETLNIDLALETIKTLN</sequence>
<feature type="repeat" description="TPR" evidence="3">
    <location>
        <begin position="500"/>
        <end position="533"/>
    </location>
</feature>
<dbReference type="Pfam" id="PF17128">
    <property type="entry name" value="DUF5107"/>
    <property type="match status" value="1"/>
</dbReference>
<organism evidence="5">
    <name type="scientific">Pontimicrobium sp. SW4</name>
    <dbReference type="NCBI Taxonomy" id="3153519"/>
    <lineage>
        <taxon>Bacteria</taxon>
        <taxon>Pseudomonadati</taxon>
        <taxon>Bacteroidota</taxon>
        <taxon>Flavobacteriia</taxon>
        <taxon>Flavobacteriales</taxon>
        <taxon>Flavobacteriaceae</taxon>
        <taxon>Pontimicrobium</taxon>
    </lineage>
</organism>
<gene>
    <name evidence="5" type="ORF">ABGB03_08800</name>
</gene>
<dbReference type="InterPro" id="IPR051012">
    <property type="entry name" value="CellSynth/LPSAsmb/PSIAsmb"/>
</dbReference>
<evidence type="ECO:0000259" key="4">
    <source>
        <dbReference type="Pfam" id="PF17128"/>
    </source>
</evidence>
<dbReference type="SMART" id="SM00028">
    <property type="entry name" value="TPR"/>
    <property type="match status" value="6"/>
</dbReference>
<dbReference type="RefSeq" id="WP_347921980.1">
    <property type="nucleotide sequence ID" value="NZ_CP157199.1"/>
</dbReference>
<evidence type="ECO:0000256" key="1">
    <source>
        <dbReference type="ARBA" id="ARBA00022737"/>
    </source>
</evidence>
<dbReference type="PROSITE" id="PS51257">
    <property type="entry name" value="PROKAR_LIPOPROTEIN"/>
    <property type="match status" value="1"/>
</dbReference>
<name>A0AAU7BNP7_9FLAO</name>
<protein>
    <submittedName>
        <fullName evidence="5">DUF5107 domain-containing protein</fullName>
    </submittedName>
</protein>
<dbReference type="SUPFAM" id="SSF48452">
    <property type="entry name" value="TPR-like"/>
    <property type="match status" value="1"/>
</dbReference>
<feature type="repeat" description="TPR" evidence="3">
    <location>
        <begin position="568"/>
        <end position="601"/>
    </location>
</feature>
<dbReference type="InterPro" id="IPR011990">
    <property type="entry name" value="TPR-like_helical_dom_sf"/>
</dbReference>
<dbReference type="EMBL" id="CP157199">
    <property type="protein sequence ID" value="XBG59960.1"/>
    <property type="molecule type" value="Genomic_DNA"/>
</dbReference>
<accession>A0AAU7BNP7</accession>
<keyword evidence="1" id="KW-0677">Repeat</keyword>
<dbReference type="PANTHER" id="PTHR45586:SF1">
    <property type="entry name" value="LIPOPOLYSACCHARIDE ASSEMBLY PROTEIN B"/>
    <property type="match status" value="1"/>
</dbReference>
<dbReference type="PANTHER" id="PTHR45586">
    <property type="entry name" value="TPR REPEAT-CONTAINING PROTEIN PA4667"/>
    <property type="match status" value="1"/>
</dbReference>
<dbReference type="Gene3D" id="1.25.40.10">
    <property type="entry name" value="Tetratricopeptide repeat domain"/>
    <property type="match status" value="4"/>
</dbReference>
<reference evidence="5" key="1">
    <citation type="submission" date="2024-05" db="EMBL/GenBank/DDBJ databases">
        <title>Pontimicrobium maritimus sp. nov., isolated form sea water.</title>
        <authorList>
            <person name="Muhammad N."/>
            <person name="Vuong T.Q."/>
            <person name="Han H.L."/>
            <person name="Kim S.-G."/>
        </authorList>
    </citation>
    <scope>NUCLEOTIDE SEQUENCE</scope>
    <source>
        <strain evidence="5">SW4</strain>
    </source>
</reference>
<dbReference type="PROSITE" id="PS50005">
    <property type="entry name" value="TPR"/>
    <property type="match status" value="2"/>
</dbReference>
<feature type="domain" description="DUF5107" evidence="4">
    <location>
        <begin position="54"/>
        <end position="359"/>
    </location>
</feature>
<dbReference type="InterPro" id="IPR019734">
    <property type="entry name" value="TPR_rpt"/>
</dbReference>
<dbReference type="InterPro" id="IPR033396">
    <property type="entry name" value="DUF5107"/>
</dbReference>
<evidence type="ECO:0000256" key="3">
    <source>
        <dbReference type="PROSITE-ProRule" id="PRU00339"/>
    </source>
</evidence>
<dbReference type="SUPFAM" id="SSF81901">
    <property type="entry name" value="HCP-like"/>
    <property type="match status" value="1"/>
</dbReference>
<keyword evidence="2 3" id="KW-0802">TPR repeat</keyword>
<proteinExistence type="predicted"/>
<dbReference type="AlphaFoldDB" id="A0AAU7BNP7"/>
<evidence type="ECO:0000313" key="5">
    <source>
        <dbReference type="EMBL" id="XBG59960.1"/>
    </source>
</evidence>
<evidence type="ECO:0000256" key="2">
    <source>
        <dbReference type="ARBA" id="ARBA00022803"/>
    </source>
</evidence>